<reference evidence="2 3" key="1">
    <citation type="submission" date="2019-01" db="EMBL/GenBank/DDBJ databases">
        <title>Nocardioides guangzhouensis sp. nov., an actinobacterium isolated from soil.</title>
        <authorList>
            <person name="Fu Y."/>
            <person name="Cai Y."/>
            <person name="Lin Z."/>
            <person name="Chen P."/>
        </authorList>
    </citation>
    <scope>NUCLEOTIDE SEQUENCE [LARGE SCALE GENOMIC DNA]</scope>
    <source>
        <strain evidence="2 3">NBRC 105384</strain>
    </source>
</reference>
<name>A0A4Q5J2U5_9ACTN</name>
<accession>A0A4Q5J2U5</accession>
<dbReference type="EMBL" id="SDPU01000020">
    <property type="protein sequence ID" value="RYU12754.1"/>
    <property type="molecule type" value="Genomic_DNA"/>
</dbReference>
<dbReference type="RefSeq" id="WP_129986573.1">
    <property type="nucleotide sequence ID" value="NZ_SDPU01000020.1"/>
</dbReference>
<feature type="compositionally biased region" description="Acidic residues" evidence="1">
    <location>
        <begin position="43"/>
        <end position="55"/>
    </location>
</feature>
<organism evidence="2 3">
    <name type="scientific">Nocardioides iriomotensis</name>
    <dbReference type="NCBI Taxonomy" id="715784"/>
    <lineage>
        <taxon>Bacteria</taxon>
        <taxon>Bacillati</taxon>
        <taxon>Actinomycetota</taxon>
        <taxon>Actinomycetes</taxon>
        <taxon>Propionibacteriales</taxon>
        <taxon>Nocardioidaceae</taxon>
        <taxon>Nocardioides</taxon>
    </lineage>
</organism>
<evidence type="ECO:0000256" key="1">
    <source>
        <dbReference type="SAM" id="MobiDB-lite"/>
    </source>
</evidence>
<evidence type="ECO:0000313" key="3">
    <source>
        <dbReference type="Proteomes" id="UP000291189"/>
    </source>
</evidence>
<gene>
    <name evidence="2" type="ORF">ETU37_07200</name>
</gene>
<keyword evidence="3" id="KW-1185">Reference proteome</keyword>
<protein>
    <submittedName>
        <fullName evidence="2">Uncharacterized protein</fullName>
    </submittedName>
</protein>
<dbReference type="AlphaFoldDB" id="A0A4Q5J2U5"/>
<evidence type="ECO:0000313" key="2">
    <source>
        <dbReference type="EMBL" id="RYU12754.1"/>
    </source>
</evidence>
<dbReference type="Proteomes" id="UP000291189">
    <property type="component" value="Unassembled WGS sequence"/>
</dbReference>
<feature type="region of interest" description="Disordered" evidence="1">
    <location>
        <begin position="18"/>
        <end position="55"/>
    </location>
</feature>
<sequence>MPTVVLACALSVLAGCSSDADTPAREVELGTSQPSEPSPSPTESEDPAGEADDEGHEIYPGRVAVKDDERQAVADAWIAYWQTRFDAFAGPELDPAALGEVATGKAAEQVIAYVRYLQDEKLYTRGDAVIAVGAVRITGRQATVRSCAQNWSVDVKQGNDRPTEPLNPFYTFRGVLSGHPTAGWWRTRSA</sequence>
<proteinExistence type="predicted"/>
<comment type="caution">
    <text evidence="2">The sequence shown here is derived from an EMBL/GenBank/DDBJ whole genome shotgun (WGS) entry which is preliminary data.</text>
</comment>